<reference evidence="9 10" key="1">
    <citation type="submission" date="2020-08" db="EMBL/GenBank/DDBJ databases">
        <title>Aphidius gifuensis genome sequencing and assembly.</title>
        <authorList>
            <person name="Du Z."/>
        </authorList>
    </citation>
    <scope>NUCLEOTIDE SEQUENCE [LARGE SCALE GENOMIC DNA]</scope>
    <source>
        <strain evidence="9">YNYX2018</strain>
        <tissue evidence="9">Adults</tissue>
    </source>
</reference>
<evidence type="ECO:0008006" key="11">
    <source>
        <dbReference type="Google" id="ProtNLM"/>
    </source>
</evidence>
<feature type="compositionally biased region" description="Low complexity" evidence="6">
    <location>
        <begin position="2650"/>
        <end position="2664"/>
    </location>
</feature>
<feature type="compositionally biased region" description="Polar residues" evidence="6">
    <location>
        <begin position="1080"/>
        <end position="1103"/>
    </location>
</feature>
<feature type="region of interest" description="Disordered" evidence="6">
    <location>
        <begin position="570"/>
        <end position="636"/>
    </location>
</feature>
<feature type="compositionally biased region" description="Low complexity" evidence="6">
    <location>
        <begin position="1164"/>
        <end position="1194"/>
    </location>
</feature>
<feature type="compositionally biased region" description="Basic and acidic residues" evidence="6">
    <location>
        <begin position="2667"/>
        <end position="2684"/>
    </location>
</feature>
<evidence type="ECO:0000256" key="5">
    <source>
        <dbReference type="PROSITE-ProRule" id="PRU00146"/>
    </source>
</evidence>
<feature type="region of interest" description="Disordered" evidence="6">
    <location>
        <begin position="2631"/>
        <end position="2761"/>
    </location>
</feature>
<feature type="region of interest" description="Disordered" evidence="6">
    <location>
        <begin position="898"/>
        <end position="937"/>
    </location>
</feature>
<dbReference type="Pfam" id="PF20826">
    <property type="entry name" value="PHD_5"/>
    <property type="match status" value="1"/>
</dbReference>
<feature type="region of interest" description="Disordered" evidence="6">
    <location>
        <begin position="472"/>
        <end position="523"/>
    </location>
</feature>
<dbReference type="InterPro" id="IPR019787">
    <property type="entry name" value="Znf_PHD-finger"/>
</dbReference>
<feature type="compositionally biased region" description="Acidic residues" evidence="6">
    <location>
        <begin position="508"/>
        <end position="519"/>
    </location>
</feature>
<feature type="domain" description="SET" evidence="8">
    <location>
        <begin position="1285"/>
        <end position="1412"/>
    </location>
</feature>
<feature type="compositionally biased region" description="Low complexity" evidence="6">
    <location>
        <begin position="1064"/>
        <end position="1079"/>
    </location>
</feature>
<keyword evidence="4" id="KW-0156">Chromatin regulator</keyword>
<feature type="compositionally biased region" description="Low complexity" evidence="6">
    <location>
        <begin position="2707"/>
        <end position="2720"/>
    </location>
</feature>
<dbReference type="InterPro" id="IPR019786">
    <property type="entry name" value="Zinc_finger_PHD-type_CS"/>
</dbReference>
<feature type="region of interest" description="Disordered" evidence="6">
    <location>
        <begin position="1551"/>
        <end position="1580"/>
    </location>
</feature>
<dbReference type="InterPro" id="IPR001965">
    <property type="entry name" value="Znf_PHD"/>
</dbReference>
<sequence>MQSDNSTSSGINKKTTVIYTKNPNQFNKNNKLTCTNVTMLPKNTKIVPTPTAKKSLQNKNNSAIVGRLITHKVPGSFVAAQQQQQSIGNLTNQGSSKMQVTSDTTATTTTTTATTQAVNKQPTTTSSTIVQASIAQPKIITASTVKAITTVSNVHKTPSKTLASNNVQTTTTTTATATATTTTPVNSQMITFKDGKLQLGQNSNVIQSVSQLTSANLQNIKTTGSKDIPTTNQKQIDAIQMVGGNSSNNNKVQLPASSIITQKQIIIPQKTLTTLQANQQIINKNNIQTTSATGVVQKIPMKNQRIINNSKVIDNQQQQTTKIIVKNSDTSGQQVDKCNSNNTDLLNIKKDNKNTVLISTNQQGTPHQVTFQPLNNPQLVQIHGNKTLTALSVNQKVQGNIKNPSQQQQQQPFVLKINTSKNTNDNIQINVKPVAQKPTTTSLTKNQQAEVIQQLQGVYNQNIQVVDVANQPPVVNSSPSKKRTKQIIRKDTGKVTKRTTDGNIVDNVNDDNDDNDNDDDDKKIINNSVTKQQVWITKNNNQTVENLQSNDSIVKQQQKQQQVIRKTLGDISSSDDCSSNKNVLDPSNVPSAVVNANKKTTDTNEHSSLSSQQQQQQQDATLYSGQQRSTPIKTHSNMSSFDTLISAAFNESAQSLDQIDYQSNDSQCKDYKKQNINKLTQDNNKFSYPGKKPTRIKTSLNTDMNCLKLSIDNSTDKLKSNDQLSNNIIPRERYQVQQQSGQKITFLSSLPQQDNTLRISKKITGIKTSLNTDMNPLKTLAVAASVASNEHMIKTNVKNLIQQNKNSSNILQRNQNIKIQNNNPQQSQLPNKNKPFVHVTLSPETRRNIERKLNIIPDKQDIIFNENNDVKREINFADTTRKALLPHECLQFVLQDHNYGAPRPKTPISTSPVKQQQQQQQQHHQQQPINGATSSTFSHQSFNYNSGVVKSNGAKIEDDAASAISSDAGRDVEPEGEETDTAPEGEGDGDDEDSITRCICGFEHDDGYMISCDRCLTWQHVDCMGIDRSNIPEKYLCEQCEPRRIDHQRARTLQLRKREELMNSDSTSDTASTSSADTDVGTNLTPVNSASVKKRSGPQQQNVSRRKSDPVQHRRLNNNNNNSSNNLNNINENNSVVNNNYPNTLNKNSRQNNNNTTTRKKDMTTISATSPAAPVAPAASSLPASTVSATTTTPKRSGGSSNSGAQGKRRNKRRSSVNCDEDNQDSWGSSMTPLRKWIEQYEDAVTNHYSPELRARVSSIKINSGYNNEFKTIINNNNTNTMTNNKYRVSEHNNSSNILVFKYLLATIYLPPNTLVLELRGKYMLSTQYKPPHQGRQIAQRPGPFVFFYRLPRDGPEICVDTRTYGNDARFIRRSCTPNAEIKHCLEKGTIHLYIVTTQTIDKNEEITIRHEQNDMILPNNANSLLQFACACGNPRTCKIASSNQVGNNSRQVNNTTSTITGTTTTTTGASATTTNGNSTENPTDGRERRRRGRRSTVSEENNDSTSAGPSNISNIQSNNQTVTQKLSTENAIESSAVTIAKKLRDELRRKTKDNSKIESQITTEQSEMSSVKNSTSEKSVIIPVEEPSSKITPIPPTTMTTITTTTTVSRQPSPITTLATAAAVVAEIETAMTTTAAVSPVISPTVSSKLLSETTAPTVKSKQAKNKNEEQKLNREDRKIQAIMKSFAQMEKAAQRKKEVKARNKQRKESGGNSDSSMKNYQNKKQHNNIERPIRRKRRKGRSRTTSTSSQKQSNSRLSRLSSADSDLSSNDDNISIQSSFVRRRQQSQSQTNVLPLSSLSSSSSTTPSAAAASTTTSSSNYNDNIYSSSNINNCNDNNNSSSIPTAAGLLLALASSGNANNNNNNINDNLSACQLPPPPPPLCKSPTCDSGASSSSSQSSTPSTPLSSACLLVAAAVGPLAPGFKFPKTKKVLMNEWLRKSPEPQQQQQQQINSHNTIVTASMLSPNNFNYNIDNNKTNDYINQQQNYAAKSLATLVQAANSVSGICDSSSSSSPQRKQTNAPLLNTIQGQLSSGSAKKRWLRQAISEECESPNSRPESPPCEIVAAPPKKRRIARESMSSDNYTPPTTPTHLIPDNNYIINNNIHNNNNNNDQTIYSTIDNDYSDRLPVQQSTSSSTVSYVTTSYPDHETEDKDLEMKKLEFYRNFDLINCNNVNNVVRKIEPVVEVKNETKDLIAKIEIDNDDYNNNDDGEDDKKIIEMNIKNDDVIAVEPLKVETKIDMDSIKKEEITMEDSSVSSNIKIEKTEQQDDQILSNKIDEYNCSSVETTPTITSSEINNLNDEKNNTNDLLSITNNDQMSIDEFDVEAQMKKITGDDSNDFICTKEKMEISLEKSKESFDGIEGLMESPKEDSGSEDKDEDEEEKYNNNIEVDDEEEEEEEKEIEKINNINEEKNNDIEDENLLKLTNKNDEKKEEEERAFKEIEKMSFTLNNDDDNTTTTPTTTDFINENNKTEQLNVNATTAAAATTSTACSISEESMFDSISNLDCESVTDPPPEIFQSIPPLSERIRKKKTTNTSSKKLDFEASIIESTLDIDSSEITENGELNNTELSAALRQLLESKIDEETPLPPPTTTTNMIVDETEILSVNKPPPDDDYNATINEIQQQISSTSSNVQSSLPPPPPSSIPSTPSTPLTSLQSTNNEIKRLKDPRRAVPHERPACETPAPIKRKLSITEYRKRKQQSSNTTSEAEPSNENSPEKSPNRGRSDSASSGTSSLSSDDENTIKTISSSTTTTTATTTATTSLTNVNNISDVILNLPLFSTTENEDKKGGEDGKIGWSSAPTLVERQRENLTERLKREFGLFLSDDEEERARKQGLTAEAILKARLSGTTADLSLLKNHTINFTSTQLPPQVYIPPPGTATLNYSHLNDVENYQNFTILTQQQLSSASSSTEVQINDCHSTELQSTEFLVPEAPPGSNPYPPQFSTTITSAPLDPPPFDNNLGTIQSQNSYYNHP</sequence>
<feature type="compositionally biased region" description="Basic and acidic residues" evidence="6">
    <location>
        <begin position="2721"/>
        <end position="2731"/>
    </location>
</feature>
<evidence type="ECO:0000313" key="10">
    <source>
        <dbReference type="Proteomes" id="UP000639338"/>
    </source>
</evidence>
<dbReference type="PANTHER" id="PTHR46462">
    <property type="entry name" value="UPSET, ISOFORM A"/>
    <property type="match status" value="1"/>
</dbReference>
<feature type="compositionally biased region" description="Low complexity" evidence="6">
    <location>
        <begin position="2135"/>
        <end position="2148"/>
    </location>
</feature>
<keyword evidence="2 5" id="KW-0863">Zinc-finger</keyword>
<feature type="compositionally biased region" description="Low complexity" evidence="6">
    <location>
        <begin position="1455"/>
        <end position="1480"/>
    </location>
</feature>
<dbReference type="CDD" id="cd15550">
    <property type="entry name" value="PHD_MLL5"/>
    <property type="match status" value="1"/>
</dbReference>
<dbReference type="InterPro" id="IPR046341">
    <property type="entry name" value="SET_dom_sf"/>
</dbReference>
<comment type="caution">
    <text evidence="9">The sequence shown here is derived from an EMBL/GenBank/DDBJ whole genome shotgun (WGS) entry which is preliminary data.</text>
</comment>
<feature type="region of interest" description="Disordered" evidence="6">
    <location>
        <begin position="1056"/>
        <end position="1230"/>
    </location>
</feature>
<proteinExistence type="predicted"/>
<keyword evidence="10" id="KW-1185">Reference proteome</keyword>
<feature type="compositionally biased region" description="Polar residues" evidence="6">
    <location>
        <begin position="1442"/>
        <end position="1454"/>
    </location>
</feature>
<feature type="compositionally biased region" description="Polar residues" evidence="6">
    <location>
        <begin position="928"/>
        <end position="937"/>
    </location>
</feature>
<keyword evidence="1" id="KW-0479">Metal-binding</keyword>
<feature type="compositionally biased region" description="Acidic residues" evidence="6">
    <location>
        <begin position="2393"/>
        <end position="2402"/>
    </location>
</feature>
<feature type="region of interest" description="Disordered" evidence="6">
    <location>
        <begin position="2366"/>
        <end position="2402"/>
    </location>
</feature>
<evidence type="ECO:0000256" key="2">
    <source>
        <dbReference type="ARBA" id="ARBA00022771"/>
    </source>
</evidence>
<feature type="compositionally biased region" description="Polar residues" evidence="6">
    <location>
        <begin position="2967"/>
        <end position="2981"/>
    </location>
</feature>
<protein>
    <recommendedName>
        <fullName evidence="11">Histone-lysine N-methyltransferase MLL5</fullName>
    </recommendedName>
</protein>
<feature type="compositionally biased region" description="Basic residues" evidence="6">
    <location>
        <begin position="1735"/>
        <end position="1744"/>
    </location>
</feature>
<dbReference type="GO" id="GO:0008170">
    <property type="term" value="F:N-methyltransferase activity"/>
    <property type="evidence" value="ECO:0007669"/>
    <property type="project" value="UniProtKB-ARBA"/>
</dbReference>
<dbReference type="Gene3D" id="3.30.40.10">
    <property type="entry name" value="Zinc/RING finger domain, C3HC4 (zinc finger)"/>
    <property type="match status" value="1"/>
</dbReference>
<feature type="compositionally biased region" description="Basic and acidic residues" evidence="6">
    <location>
        <begin position="1667"/>
        <end position="1681"/>
    </location>
</feature>
<name>A0A834Y256_APHGI</name>
<evidence type="ECO:0000313" key="9">
    <source>
        <dbReference type="EMBL" id="KAF7995176.1"/>
    </source>
</evidence>
<evidence type="ECO:0000256" key="1">
    <source>
        <dbReference type="ARBA" id="ARBA00022723"/>
    </source>
</evidence>
<dbReference type="Gene3D" id="2.170.270.10">
    <property type="entry name" value="SET domain"/>
    <property type="match status" value="1"/>
</dbReference>
<feature type="domain" description="PHD-type" evidence="7">
    <location>
        <begin position="995"/>
        <end position="1043"/>
    </location>
</feature>
<feature type="compositionally biased region" description="Basic and acidic residues" evidence="6">
    <location>
        <begin position="488"/>
        <end position="500"/>
    </location>
</feature>
<dbReference type="InterPro" id="IPR001214">
    <property type="entry name" value="SET_dom"/>
</dbReference>
<feature type="compositionally biased region" description="Polar residues" evidence="6">
    <location>
        <begin position="1712"/>
        <end position="1722"/>
    </location>
</feature>
<dbReference type="PROSITE" id="PS50016">
    <property type="entry name" value="ZF_PHD_2"/>
    <property type="match status" value="1"/>
</dbReference>
<feature type="region of interest" description="Disordered" evidence="6">
    <location>
        <begin position="962"/>
        <end position="993"/>
    </location>
</feature>
<accession>A0A834Y256</accession>
<dbReference type="GO" id="GO:0006325">
    <property type="term" value="P:chromatin organization"/>
    <property type="evidence" value="ECO:0007669"/>
    <property type="project" value="UniProtKB-KW"/>
</dbReference>
<feature type="compositionally biased region" description="Acidic residues" evidence="6">
    <location>
        <begin position="974"/>
        <end position="993"/>
    </location>
</feature>
<feature type="region of interest" description="Disordered" evidence="6">
    <location>
        <begin position="2129"/>
        <end position="2148"/>
    </location>
</feature>
<keyword evidence="3" id="KW-0862">Zinc</keyword>
<dbReference type="Pfam" id="PF00856">
    <property type="entry name" value="SET"/>
    <property type="match status" value="1"/>
</dbReference>
<evidence type="ECO:0000259" key="7">
    <source>
        <dbReference type="PROSITE" id="PS50016"/>
    </source>
</evidence>
<feature type="compositionally biased region" description="Basic residues" evidence="6">
    <location>
        <begin position="2691"/>
        <end position="2705"/>
    </location>
</feature>
<evidence type="ECO:0000259" key="8">
    <source>
        <dbReference type="PROSITE" id="PS50280"/>
    </source>
</evidence>
<gene>
    <name evidence="9" type="ORF">HCN44_004648</name>
</gene>
<dbReference type="OrthoDB" id="1928087at2759"/>
<dbReference type="InterPro" id="IPR011011">
    <property type="entry name" value="Znf_FYVE_PHD"/>
</dbReference>
<dbReference type="GO" id="GO:0070210">
    <property type="term" value="C:Rpd3L-Expanded complex"/>
    <property type="evidence" value="ECO:0007669"/>
    <property type="project" value="TreeGrafter"/>
</dbReference>
<dbReference type="SUPFAM" id="SSF57903">
    <property type="entry name" value="FYVE/PHD zinc finger"/>
    <property type="match status" value="1"/>
</dbReference>
<evidence type="ECO:0000256" key="3">
    <source>
        <dbReference type="ARBA" id="ARBA00022833"/>
    </source>
</evidence>
<dbReference type="PROSITE" id="PS01359">
    <property type="entry name" value="ZF_PHD_1"/>
    <property type="match status" value="1"/>
</dbReference>
<feature type="region of interest" description="Disordered" evidence="6">
    <location>
        <begin position="1442"/>
        <end position="1517"/>
    </location>
</feature>
<feature type="compositionally biased region" description="Polar residues" evidence="6">
    <location>
        <begin position="1648"/>
        <end position="1662"/>
    </location>
</feature>
<dbReference type="PROSITE" id="PS50280">
    <property type="entry name" value="SET"/>
    <property type="match status" value="1"/>
</dbReference>
<dbReference type="InterPro" id="IPR013083">
    <property type="entry name" value="Znf_RING/FYVE/PHD"/>
</dbReference>
<feature type="compositionally biased region" description="Low complexity" evidence="6">
    <location>
        <begin position="2732"/>
        <end position="2742"/>
    </location>
</feature>
<feature type="compositionally biased region" description="Polar residues" evidence="6">
    <location>
        <begin position="1558"/>
        <end position="1579"/>
    </location>
</feature>
<feature type="compositionally biased region" description="Low complexity" evidence="6">
    <location>
        <begin position="2631"/>
        <end position="2641"/>
    </location>
</feature>
<dbReference type="EMBL" id="JACMRX010000002">
    <property type="protein sequence ID" value="KAF7995176.1"/>
    <property type="molecule type" value="Genomic_DNA"/>
</dbReference>
<feature type="compositionally biased region" description="Low complexity" evidence="6">
    <location>
        <begin position="915"/>
        <end position="927"/>
    </location>
</feature>
<feature type="region of interest" description="Disordered" evidence="6">
    <location>
        <begin position="1648"/>
        <end position="1824"/>
    </location>
</feature>
<dbReference type="GO" id="GO:0006355">
    <property type="term" value="P:regulation of DNA-templated transcription"/>
    <property type="evidence" value="ECO:0007669"/>
    <property type="project" value="TreeGrafter"/>
</dbReference>
<dbReference type="SUPFAM" id="SSF82199">
    <property type="entry name" value="SET domain"/>
    <property type="match status" value="1"/>
</dbReference>
<feature type="compositionally biased region" description="Low complexity" evidence="6">
    <location>
        <begin position="1745"/>
        <end position="1824"/>
    </location>
</feature>
<organism evidence="9 10">
    <name type="scientific">Aphidius gifuensis</name>
    <name type="common">Parasitoid wasp</name>
    <dbReference type="NCBI Taxonomy" id="684658"/>
    <lineage>
        <taxon>Eukaryota</taxon>
        <taxon>Metazoa</taxon>
        <taxon>Ecdysozoa</taxon>
        <taxon>Arthropoda</taxon>
        <taxon>Hexapoda</taxon>
        <taxon>Insecta</taxon>
        <taxon>Pterygota</taxon>
        <taxon>Neoptera</taxon>
        <taxon>Endopterygota</taxon>
        <taxon>Hymenoptera</taxon>
        <taxon>Apocrita</taxon>
        <taxon>Ichneumonoidea</taxon>
        <taxon>Braconidae</taxon>
        <taxon>Aphidiinae</taxon>
        <taxon>Aphidius</taxon>
    </lineage>
</organism>
<feature type="compositionally biased region" description="Low complexity" evidence="6">
    <location>
        <begin position="1117"/>
        <end position="1157"/>
    </location>
</feature>
<feature type="compositionally biased region" description="Polar residues" evidence="6">
    <location>
        <begin position="570"/>
        <end position="582"/>
    </location>
</feature>
<evidence type="ECO:0000256" key="6">
    <source>
        <dbReference type="SAM" id="MobiDB-lite"/>
    </source>
</evidence>
<dbReference type="GO" id="GO:0034967">
    <property type="term" value="C:Set3 complex"/>
    <property type="evidence" value="ECO:0007669"/>
    <property type="project" value="TreeGrafter"/>
</dbReference>
<dbReference type="GO" id="GO:0008757">
    <property type="term" value="F:S-adenosylmethionine-dependent methyltransferase activity"/>
    <property type="evidence" value="ECO:0007669"/>
    <property type="project" value="UniProtKB-ARBA"/>
</dbReference>
<dbReference type="Proteomes" id="UP000639338">
    <property type="component" value="Unassembled WGS sequence"/>
</dbReference>
<dbReference type="FunFam" id="3.30.40.10:FF:000150">
    <property type="entry name" value="Inactive histone-lysine N-methyltransferase 2E"/>
    <property type="match status" value="1"/>
</dbReference>
<dbReference type="GO" id="GO:0008276">
    <property type="term" value="F:protein methyltransferase activity"/>
    <property type="evidence" value="ECO:0007669"/>
    <property type="project" value="UniProtKB-ARBA"/>
</dbReference>
<dbReference type="PANTHER" id="PTHR46462:SF3">
    <property type="entry name" value="UPSET, ISOFORM A"/>
    <property type="match status" value="1"/>
</dbReference>
<feature type="region of interest" description="Disordered" evidence="6">
    <location>
        <begin position="2954"/>
        <end position="2981"/>
    </location>
</feature>
<dbReference type="SMART" id="SM00249">
    <property type="entry name" value="PHD"/>
    <property type="match status" value="1"/>
</dbReference>
<feature type="compositionally biased region" description="Low complexity" evidence="6">
    <location>
        <begin position="607"/>
        <end position="618"/>
    </location>
</feature>
<evidence type="ECO:0000256" key="4">
    <source>
        <dbReference type="ARBA" id="ARBA00022853"/>
    </source>
</evidence>
<feature type="region of interest" description="Disordered" evidence="6">
    <location>
        <begin position="2050"/>
        <end position="2097"/>
    </location>
</feature>
<feature type="compositionally biased region" description="Low complexity" evidence="6">
    <location>
        <begin position="2749"/>
        <end position="2761"/>
    </location>
</feature>
<feature type="compositionally biased region" description="Polar residues" evidence="6">
    <location>
        <begin position="619"/>
        <end position="636"/>
    </location>
</feature>
<dbReference type="SMART" id="SM00317">
    <property type="entry name" value="SET"/>
    <property type="match status" value="1"/>
</dbReference>
<dbReference type="CDD" id="cd10529">
    <property type="entry name" value="SET_SETD5-like"/>
    <property type="match status" value="1"/>
</dbReference>
<dbReference type="GO" id="GO:0008270">
    <property type="term" value="F:zinc ion binding"/>
    <property type="evidence" value="ECO:0007669"/>
    <property type="project" value="UniProtKB-KW"/>
</dbReference>